<gene>
    <name evidence="2" type="ORF">ACJ72_01170</name>
</gene>
<feature type="compositionally biased region" description="Polar residues" evidence="1">
    <location>
        <begin position="51"/>
        <end position="69"/>
    </location>
</feature>
<keyword evidence="3" id="KW-1185">Reference proteome</keyword>
<feature type="compositionally biased region" description="Basic and acidic residues" evidence="1">
    <location>
        <begin position="74"/>
        <end position="93"/>
    </location>
</feature>
<accession>A0A1B7P617</accession>
<evidence type="ECO:0000313" key="2">
    <source>
        <dbReference type="EMBL" id="OAX84470.1"/>
    </source>
</evidence>
<name>A0A1B7P617_9EURO</name>
<sequence length="510" mass="56846">MVVFVNHGHEDPNFAGPELDYHQHRYHRLGAPPNTIFPKDPAKDPAHPMFMNSNAPLPSTSGRHATSRSGSGGGDEHCHDKDSDKDGGDEEKASEEYTLLRNNNNNVSDSGQWANPNVNGFSAALSCYPVVVQIARSIDLNTLDSLSMTCHQFRANLLPFRSQLVRETLRCRNEPMDENTSKKKDDNGKNAAPGFVVDDVRDCFQAFSRPATSGAASITLDIHSSIPRFTTGKVGRCARDMVMECQRCLGNICRNCALKPLGISMMKNRFRRLCSTCLAAPLSDHFLPSVRSTHDSNHEHHQHFRPPLPARIKTPTLTDSVIDPKFCLCEEAFWLCRPCGQILRSDDITYKRVWAWRTRYSAYLGGGLGTGIGEGWQGVKCGRGERCLAAEEIEMEVDCEVDDWTTEDSDNLNRHGSNGGGDGTRCNSLQHGDGHVDEEPGYLRQEIEGVGGVVKQKVKKRVRVGACVEEHEDEREGASFLRREHSGDVRSWCGWCERVVPSRKEREVLK</sequence>
<reference evidence="2 3" key="1">
    <citation type="submission" date="2015-07" db="EMBL/GenBank/DDBJ databases">
        <title>Emmonsia species relationships and genome sequence.</title>
        <authorList>
            <person name="Cuomo C.A."/>
            <person name="Schwartz I.S."/>
            <person name="Kenyon C."/>
            <person name="de Hoog G.S."/>
            <person name="Govender N.P."/>
            <person name="Botha A."/>
            <person name="Moreno L."/>
            <person name="de Vries M."/>
            <person name="Munoz J.F."/>
            <person name="Stielow J.B."/>
        </authorList>
    </citation>
    <scope>NUCLEOTIDE SEQUENCE [LARGE SCALE GENOMIC DNA]</scope>
    <source>
        <strain evidence="2 3">CBS 136260</strain>
    </source>
</reference>
<feature type="region of interest" description="Disordered" evidence="1">
    <location>
        <begin position="30"/>
        <end position="93"/>
    </location>
</feature>
<proteinExistence type="predicted"/>
<protein>
    <recommendedName>
        <fullName evidence="4">F-box domain-containing protein</fullName>
    </recommendedName>
</protein>
<dbReference type="OrthoDB" id="5288318at2759"/>
<dbReference type="EMBL" id="LGUA01000074">
    <property type="protein sequence ID" value="OAX84470.1"/>
    <property type="molecule type" value="Genomic_DNA"/>
</dbReference>
<feature type="region of interest" description="Disordered" evidence="1">
    <location>
        <begin position="408"/>
        <end position="431"/>
    </location>
</feature>
<dbReference type="Proteomes" id="UP000091918">
    <property type="component" value="Unassembled WGS sequence"/>
</dbReference>
<organism evidence="2 3">
    <name type="scientific">Emergomyces africanus</name>
    <dbReference type="NCBI Taxonomy" id="1955775"/>
    <lineage>
        <taxon>Eukaryota</taxon>
        <taxon>Fungi</taxon>
        <taxon>Dikarya</taxon>
        <taxon>Ascomycota</taxon>
        <taxon>Pezizomycotina</taxon>
        <taxon>Eurotiomycetes</taxon>
        <taxon>Eurotiomycetidae</taxon>
        <taxon>Onygenales</taxon>
        <taxon>Ajellomycetaceae</taxon>
        <taxon>Emergomyces</taxon>
    </lineage>
</organism>
<dbReference type="AlphaFoldDB" id="A0A1B7P617"/>
<dbReference type="STRING" id="1658172.A0A1B7P617"/>
<evidence type="ECO:0000256" key="1">
    <source>
        <dbReference type="SAM" id="MobiDB-lite"/>
    </source>
</evidence>
<evidence type="ECO:0008006" key="4">
    <source>
        <dbReference type="Google" id="ProtNLM"/>
    </source>
</evidence>
<evidence type="ECO:0000313" key="3">
    <source>
        <dbReference type="Proteomes" id="UP000091918"/>
    </source>
</evidence>
<comment type="caution">
    <text evidence="2">The sequence shown here is derived from an EMBL/GenBank/DDBJ whole genome shotgun (WGS) entry which is preliminary data.</text>
</comment>
<feature type="compositionally biased region" description="Basic and acidic residues" evidence="1">
    <location>
        <begin position="172"/>
        <end position="188"/>
    </location>
</feature>
<feature type="region of interest" description="Disordered" evidence="1">
    <location>
        <begin position="172"/>
        <end position="191"/>
    </location>
</feature>